<evidence type="ECO:0000256" key="10">
    <source>
        <dbReference type="ARBA" id="ARBA00022989"/>
    </source>
</evidence>
<evidence type="ECO:0000256" key="11">
    <source>
        <dbReference type="ARBA" id="ARBA00023136"/>
    </source>
</evidence>
<evidence type="ECO:0000256" key="1">
    <source>
        <dbReference type="ARBA" id="ARBA00004167"/>
    </source>
</evidence>
<dbReference type="NCBIfam" id="TIGR03423">
    <property type="entry name" value="pbp2_mrdA"/>
    <property type="match status" value="1"/>
</dbReference>
<evidence type="ECO:0000256" key="8">
    <source>
        <dbReference type="ARBA" id="ARBA00022960"/>
    </source>
</evidence>
<evidence type="ECO:0000256" key="3">
    <source>
        <dbReference type="ARBA" id="ARBA00022475"/>
    </source>
</evidence>
<dbReference type="Gene3D" id="3.30.1390.30">
    <property type="entry name" value="Penicillin-binding protein 2a, domain 3"/>
    <property type="match status" value="1"/>
</dbReference>
<dbReference type="SUPFAM" id="SSF56519">
    <property type="entry name" value="Penicillin binding protein dimerisation domain"/>
    <property type="match status" value="1"/>
</dbReference>
<dbReference type="InterPro" id="IPR005311">
    <property type="entry name" value="PBP_dimer"/>
</dbReference>
<dbReference type="GO" id="GO:0005886">
    <property type="term" value="C:plasma membrane"/>
    <property type="evidence" value="ECO:0007669"/>
    <property type="project" value="UniProtKB-SubCell"/>
</dbReference>
<dbReference type="Pfam" id="PF03717">
    <property type="entry name" value="PBP_dimer"/>
    <property type="match status" value="1"/>
</dbReference>
<protein>
    <submittedName>
        <fullName evidence="16">Penicillin-binding protein 2</fullName>
    </submittedName>
</protein>
<evidence type="ECO:0000313" key="17">
    <source>
        <dbReference type="Proteomes" id="UP000230251"/>
    </source>
</evidence>
<dbReference type="InterPro" id="IPR001460">
    <property type="entry name" value="PCN-bd_Tpept"/>
</dbReference>
<evidence type="ECO:0000259" key="14">
    <source>
        <dbReference type="Pfam" id="PF00905"/>
    </source>
</evidence>
<dbReference type="InterPro" id="IPR012338">
    <property type="entry name" value="Beta-lactam/transpept-like"/>
</dbReference>
<keyword evidence="11 13" id="KW-0472">Membrane</keyword>
<name>A0A2M8EP25_9BACT</name>
<keyword evidence="12" id="KW-0961">Cell wall biogenesis/degradation</keyword>
<dbReference type="Gene3D" id="3.90.1310.10">
    <property type="entry name" value="Penicillin-binding protein 2a (Domain 2)"/>
    <property type="match status" value="1"/>
</dbReference>
<dbReference type="InterPro" id="IPR036138">
    <property type="entry name" value="PBP_dimer_sf"/>
</dbReference>
<evidence type="ECO:0000256" key="4">
    <source>
        <dbReference type="ARBA" id="ARBA00022519"/>
    </source>
</evidence>
<feature type="domain" description="Penicillin-binding protein dimerisation" evidence="15">
    <location>
        <begin position="100"/>
        <end position="273"/>
    </location>
</feature>
<gene>
    <name evidence="16" type="primary">mrdA</name>
    <name evidence="16" type="ORF">CO057_02390</name>
</gene>
<accession>A0A2M8EP25</accession>
<comment type="caution">
    <text evidence="16">The sequence shown here is derived from an EMBL/GenBank/DDBJ whole genome shotgun (WGS) entry which is preliminary data.</text>
</comment>
<evidence type="ECO:0000256" key="13">
    <source>
        <dbReference type="SAM" id="Phobius"/>
    </source>
</evidence>
<dbReference type="InterPro" id="IPR017790">
    <property type="entry name" value="Penicillin-binding_protein_2"/>
</dbReference>
<dbReference type="GO" id="GO:0008360">
    <property type="term" value="P:regulation of cell shape"/>
    <property type="evidence" value="ECO:0007669"/>
    <property type="project" value="UniProtKB-KW"/>
</dbReference>
<dbReference type="SUPFAM" id="SSF56601">
    <property type="entry name" value="beta-lactamase/transpeptidase-like"/>
    <property type="match status" value="1"/>
</dbReference>
<keyword evidence="9" id="KW-0573">Peptidoglycan synthesis</keyword>
<dbReference type="PANTHER" id="PTHR30627">
    <property type="entry name" value="PEPTIDOGLYCAN D,D-TRANSPEPTIDASE"/>
    <property type="match status" value="1"/>
</dbReference>
<keyword evidence="6 13" id="KW-0812">Transmembrane</keyword>
<keyword evidence="7" id="KW-0378">Hydrolase</keyword>
<feature type="domain" description="Penicillin-binding protein transpeptidase" evidence="14">
    <location>
        <begin position="315"/>
        <end position="626"/>
    </location>
</feature>
<evidence type="ECO:0000313" key="16">
    <source>
        <dbReference type="EMBL" id="PJC24490.1"/>
    </source>
</evidence>
<dbReference type="GO" id="GO:0071555">
    <property type="term" value="P:cell wall organization"/>
    <property type="evidence" value="ECO:0007669"/>
    <property type="project" value="UniProtKB-KW"/>
</dbReference>
<dbReference type="EMBL" id="PFSI01000036">
    <property type="protein sequence ID" value="PJC24490.1"/>
    <property type="molecule type" value="Genomic_DNA"/>
</dbReference>
<evidence type="ECO:0000256" key="2">
    <source>
        <dbReference type="ARBA" id="ARBA00004236"/>
    </source>
</evidence>
<evidence type="ECO:0000256" key="9">
    <source>
        <dbReference type="ARBA" id="ARBA00022984"/>
    </source>
</evidence>
<keyword evidence="5" id="KW-0645">Protease</keyword>
<dbReference type="PANTHER" id="PTHR30627:SF2">
    <property type="entry name" value="PEPTIDOGLYCAN D,D-TRANSPEPTIDASE MRDA"/>
    <property type="match status" value="1"/>
</dbReference>
<evidence type="ECO:0000256" key="12">
    <source>
        <dbReference type="ARBA" id="ARBA00023316"/>
    </source>
</evidence>
<keyword evidence="10 13" id="KW-1133">Transmembrane helix</keyword>
<evidence type="ECO:0000256" key="6">
    <source>
        <dbReference type="ARBA" id="ARBA00022692"/>
    </source>
</evidence>
<keyword evidence="4" id="KW-0997">Cell inner membrane</keyword>
<dbReference type="GO" id="GO:0009252">
    <property type="term" value="P:peptidoglycan biosynthetic process"/>
    <property type="evidence" value="ECO:0007669"/>
    <property type="project" value="UniProtKB-KW"/>
</dbReference>
<sequence>MSRLDQNPFPYFNGEELDLNKHRADDPFFEEAFATHPQSALEPNRSFVGSVIKRQRFTFIFSIAISILSILFLKAGFLQIVHGTEYRTQAEENRIFHKILPAERGIVYDRNGIVLAENIPTFQIVTSKNQLPADSKELALTILNLAKSINRDPFDLFTAIEQAKTRDEQILLATDLDYETAMYLAANEKQYSFIELEIGARRSYITDGVPSLSHILGYTGIINAEEYDEVKDTGYRRFDYLGKQGLESEYETKLRGTYGEESIEVDAFGNVERIISKHDPVDGEDLNLTIDAPLQAYIESVLQTRLDGTMASKASVIALDPNNGDVLALVSWPAYDSNDFTNGIDSKTYSALLADKDQPLYPRAVAGEFPSGSTIKPLYAAAALIEGIITPTTSFLSTGGIRVSLWFFPDWRAGGHGTTNVYWAIADSVNTFFYIIGGGYQDFDGLGIEKMMEWAAKFGFGDQTGLDIPGEADGFLPSPEWKWETKGEQWYIGDTYHVAIGQGDLLATPLQIARLTAVFANKGYLVEPRLNSEKEIKIQQLIDENTATVVRDAMRYTVTGGSAQSMLTVPVEVAGKTGTAQWSTVGIPHSWFTGFAPFEDPEIVLTVLIEEGGDDYLAVPVAKDILNWWFSDR</sequence>
<dbReference type="Gene3D" id="3.40.710.10">
    <property type="entry name" value="DD-peptidase/beta-lactamase superfamily"/>
    <property type="match status" value="1"/>
</dbReference>
<dbReference type="GO" id="GO:0008658">
    <property type="term" value="F:penicillin binding"/>
    <property type="evidence" value="ECO:0007669"/>
    <property type="project" value="InterPro"/>
</dbReference>
<dbReference type="AlphaFoldDB" id="A0A2M8EP25"/>
<dbReference type="GO" id="GO:0009002">
    <property type="term" value="F:serine-type D-Ala-D-Ala carboxypeptidase activity"/>
    <property type="evidence" value="ECO:0007669"/>
    <property type="project" value="InterPro"/>
</dbReference>
<reference evidence="17" key="1">
    <citation type="submission" date="2017-09" db="EMBL/GenBank/DDBJ databases">
        <title>Depth-based differentiation of microbial function through sediment-hosted aquifers and enrichment of novel symbionts in the deep terrestrial subsurface.</title>
        <authorList>
            <person name="Probst A.J."/>
            <person name="Ladd B."/>
            <person name="Jarett J.K."/>
            <person name="Geller-Mcgrath D.E."/>
            <person name="Sieber C.M.K."/>
            <person name="Emerson J.B."/>
            <person name="Anantharaman K."/>
            <person name="Thomas B.C."/>
            <person name="Malmstrom R."/>
            <person name="Stieglmeier M."/>
            <person name="Klingl A."/>
            <person name="Woyke T."/>
            <person name="Ryan C.M."/>
            <person name="Banfield J.F."/>
        </authorList>
    </citation>
    <scope>NUCLEOTIDE SEQUENCE [LARGE SCALE GENOMIC DNA]</scope>
</reference>
<evidence type="ECO:0000259" key="15">
    <source>
        <dbReference type="Pfam" id="PF03717"/>
    </source>
</evidence>
<evidence type="ECO:0000256" key="7">
    <source>
        <dbReference type="ARBA" id="ARBA00022801"/>
    </source>
</evidence>
<comment type="subcellular location">
    <subcellularLocation>
        <location evidence="2">Cell membrane</location>
    </subcellularLocation>
    <subcellularLocation>
        <location evidence="1">Membrane</location>
        <topology evidence="1">Single-pass membrane protein</topology>
    </subcellularLocation>
</comment>
<dbReference type="InterPro" id="IPR050515">
    <property type="entry name" value="Beta-lactam/transpept"/>
</dbReference>
<keyword evidence="8" id="KW-0133">Cell shape</keyword>
<dbReference type="GO" id="GO:0071972">
    <property type="term" value="F:peptidoglycan L,D-transpeptidase activity"/>
    <property type="evidence" value="ECO:0007669"/>
    <property type="project" value="TreeGrafter"/>
</dbReference>
<dbReference type="Pfam" id="PF00905">
    <property type="entry name" value="Transpeptidase"/>
    <property type="match status" value="1"/>
</dbReference>
<organism evidence="16 17">
    <name type="scientific">Candidatus Uhrbacteria bacterium CG_4_9_14_0_2_um_filter_41_50</name>
    <dbReference type="NCBI Taxonomy" id="1975031"/>
    <lineage>
        <taxon>Bacteria</taxon>
        <taxon>Candidatus Uhriibacteriota</taxon>
    </lineage>
</organism>
<dbReference type="GO" id="GO:0006508">
    <property type="term" value="P:proteolysis"/>
    <property type="evidence" value="ECO:0007669"/>
    <property type="project" value="UniProtKB-KW"/>
</dbReference>
<feature type="transmembrane region" description="Helical" evidence="13">
    <location>
        <begin position="57"/>
        <end position="77"/>
    </location>
</feature>
<keyword evidence="3" id="KW-1003">Cell membrane</keyword>
<evidence type="ECO:0000256" key="5">
    <source>
        <dbReference type="ARBA" id="ARBA00022670"/>
    </source>
</evidence>
<dbReference type="Proteomes" id="UP000230251">
    <property type="component" value="Unassembled WGS sequence"/>
</dbReference>
<proteinExistence type="predicted"/>